<dbReference type="GO" id="GO:0046872">
    <property type="term" value="F:metal ion binding"/>
    <property type="evidence" value="ECO:0007669"/>
    <property type="project" value="UniProtKB-KW"/>
</dbReference>
<evidence type="ECO:0000313" key="5">
    <source>
        <dbReference type="EMBL" id="KXB29928.1"/>
    </source>
</evidence>
<dbReference type="Pfam" id="PF04828">
    <property type="entry name" value="GFA"/>
    <property type="match status" value="1"/>
</dbReference>
<dbReference type="STRING" id="281362.AT959_18100"/>
<keyword evidence="3" id="KW-0862">Zinc</keyword>
<name>A0A133XG48_9RHOO</name>
<evidence type="ECO:0000256" key="3">
    <source>
        <dbReference type="ARBA" id="ARBA00022833"/>
    </source>
</evidence>
<dbReference type="EMBL" id="LODL01000035">
    <property type="protein sequence ID" value="KXB29928.1"/>
    <property type="molecule type" value="Genomic_DNA"/>
</dbReference>
<evidence type="ECO:0000313" key="6">
    <source>
        <dbReference type="Proteomes" id="UP000070186"/>
    </source>
</evidence>
<dbReference type="Proteomes" id="UP000070186">
    <property type="component" value="Unassembled WGS sequence"/>
</dbReference>
<dbReference type="AlphaFoldDB" id="A0A133XG48"/>
<comment type="caution">
    <text evidence="5">The sequence shown here is derived from an EMBL/GenBank/DDBJ whole genome shotgun (WGS) entry which is preliminary data.</text>
</comment>
<sequence length="143" mass="15584">MLTPGRCQCGNISFILEWLPDPIAIPARACSCSFCATHAGVWTSCPSGKLQVRIRNPAQVRKHSFATETAQFHVCEGCGDVPLVTSQIEGQTFAVVNTHALQGIAPALLKHQSTSFDGESAEARMARRRQHWIAEVLISEDPL</sequence>
<keyword evidence="2" id="KW-0479">Metal-binding</keyword>
<proteinExistence type="inferred from homology"/>
<protein>
    <recommendedName>
        <fullName evidence="4">CENP-V/GFA domain-containing protein</fullName>
    </recommendedName>
</protein>
<keyword evidence="6" id="KW-1185">Reference proteome</keyword>
<organism evidence="5 6">
    <name type="scientific">Dechloromonas denitrificans</name>
    <dbReference type="NCBI Taxonomy" id="281362"/>
    <lineage>
        <taxon>Bacteria</taxon>
        <taxon>Pseudomonadati</taxon>
        <taxon>Pseudomonadota</taxon>
        <taxon>Betaproteobacteria</taxon>
        <taxon>Rhodocyclales</taxon>
        <taxon>Azonexaceae</taxon>
        <taxon>Dechloromonas</taxon>
    </lineage>
</organism>
<dbReference type="InterPro" id="IPR052355">
    <property type="entry name" value="CENP-V-like"/>
</dbReference>
<gene>
    <name evidence="5" type="ORF">AT959_18100</name>
</gene>
<dbReference type="Gene3D" id="2.170.150.70">
    <property type="match status" value="1"/>
</dbReference>
<dbReference type="SUPFAM" id="SSF51316">
    <property type="entry name" value="Mss4-like"/>
    <property type="match status" value="1"/>
</dbReference>
<dbReference type="PROSITE" id="PS51891">
    <property type="entry name" value="CENP_V_GFA"/>
    <property type="match status" value="1"/>
</dbReference>
<comment type="similarity">
    <text evidence="1">Belongs to the Gfa family.</text>
</comment>
<dbReference type="PANTHER" id="PTHR28620:SF1">
    <property type="entry name" value="CENP-V_GFA DOMAIN-CONTAINING PROTEIN"/>
    <property type="match status" value="1"/>
</dbReference>
<evidence type="ECO:0000256" key="1">
    <source>
        <dbReference type="ARBA" id="ARBA00005495"/>
    </source>
</evidence>
<dbReference type="InterPro" id="IPR006913">
    <property type="entry name" value="CENP-V/GFA"/>
</dbReference>
<feature type="domain" description="CENP-V/GFA" evidence="4">
    <location>
        <begin position="3"/>
        <end position="122"/>
    </location>
</feature>
<reference evidence="5 6" key="1">
    <citation type="submission" date="2015-12" db="EMBL/GenBank/DDBJ databases">
        <title>Nitrous oxide reduction kinetics distinguish bacteria harboring typical versus atypical NosZ.</title>
        <authorList>
            <person name="Yoon S."/>
            <person name="Nissen S."/>
            <person name="Park D."/>
            <person name="Sanford R.A."/>
            <person name="Loeffler F.E."/>
        </authorList>
    </citation>
    <scope>NUCLEOTIDE SEQUENCE [LARGE SCALE GENOMIC DNA]</scope>
    <source>
        <strain evidence="5 6">ATCC BAA-841</strain>
    </source>
</reference>
<dbReference type="InterPro" id="IPR011057">
    <property type="entry name" value="Mss4-like_sf"/>
</dbReference>
<accession>A0A133XG48</accession>
<dbReference type="RefSeq" id="WP_066886227.1">
    <property type="nucleotide sequence ID" value="NZ_LODL01000035.1"/>
</dbReference>
<evidence type="ECO:0000256" key="2">
    <source>
        <dbReference type="ARBA" id="ARBA00022723"/>
    </source>
</evidence>
<dbReference type="PANTHER" id="PTHR28620">
    <property type="entry name" value="CENTROMERE PROTEIN V"/>
    <property type="match status" value="1"/>
</dbReference>
<dbReference type="GO" id="GO:0016846">
    <property type="term" value="F:carbon-sulfur lyase activity"/>
    <property type="evidence" value="ECO:0007669"/>
    <property type="project" value="InterPro"/>
</dbReference>
<evidence type="ECO:0000259" key="4">
    <source>
        <dbReference type="PROSITE" id="PS51891"/>
    </source>
</evidence>